<organism evidence="1">
    <name type="scientific">Homalodisca liturata</name>
    <dbReference type="NCBI Taxonomy" id="320908"/>
    <lineage>
        <taxon>Eukaryota</taxon>
        <taxon>Metazoa</taxon>
        <taxon>Ecdysozoa</taxon>
        <taxon>Arthropoda</taxon>
        <taxon>Hexapoda</taxon>
        <taxon>Insecta</taxon>
        <taxon>Pterygota</taxon>
        <taxon>Neoptera</taxon>
        <taxon>Paraneoptera</taxon>
        <taxon>Hemiptera</taxon>
        <taxon>Auchenorrhyncha</taxon>
        <taxon>Membracoidea</taxon>
        <taxon>Cicadellidae</taxon>
        <taxon>Cicadellinae</taxon>
        <taxon>Proconiini</taxon>
        <taxon>Homalodisca</taxon>
    </lineage>
</organism>
<proteinExistence type="predicted"/>
<feature type="non-terminal residue" evidence="1">
    <location>
        <position position="1"/>
    </location>
</feature>
<gene>
    <name evidence="1" type="ORF">g.382</name>
</gene>
<protein>
    <submittedName>
        <fullName evidence="1">Uncharacterized protein</fullName>
    </submittedName>
</protein>
<reference evidence="1" key="1">
    <citation type="submission" date="2015-11" db="EMBL/GenBank/DDBJ databases">
        <title>De novo transcriptome assembly of four potential Pierce s Disease insect vectors from Arizona vineyards.</title>
        <authorList>
            <person name="Tassone E.E."/>
        </authorList>
    </citation>
    <scope>NUCLEOTIDE SEQUENCE</scope>
</reference>
<name>A0A1B6IJG8_9HEMI</name>
<accession>A0A1B6IJG8</accession>
<dbReference type="EMBL" id="GECU01020634">
    <property type="protein sequence ID" value="JAS87072.1"/>
    <property type="molecule type" value="Transcribed_RNA"/>
</dbReference>
<sequence length="110" mass="12272">KLNVGKCTVLHTIPHNTIQALTDSGVGIALDGEFLTLCDRVKTLGIMLDSDLTFSEHVTYAIQRALSRLRDTDSDLYYRNLRSFSLCSRWFFPSFITAIQPMVTASRGGT</sequence>
<dbReference type="AlphaFoldDB" id="A0A1B6IJG8"/>
<evidence type="ECO:0000313" key="1">
    <source>
        <dbReference type="EMBL" id="JAS87072.1"/>
    </source>
</evidence>